<dbReference type="AlphaFoldDB" id="A0A383F0G1"/>
<evidence type="ECO:0008006" key="2">
    <source>
        <dbReference type="Google" id="ProtNLM"/>
    </source>
</evidence>
<dbReference type="EMBL" id="UINC01229946">
    <property type="protein sequence ID" value="SVE61868.1"/>
    <property type="molecule type" value="Genomic_DNA"/>
</dbReference>
<organism evidence="1">
    <name type="scientific">marine metagenome</name>
    <dbReference type="NCBI Taxonomy" id="408172"/>
    <lineage>
        <taxon>unclassified sequences</taxon>
        <taxon>metagenomes</taxon>
        <taxon>ecological metagenomes</taxon>
    </lineage>
</organism>
<name>A0A383F0G1_9ZZZZ</name>
<protein>
    <recommendedName>
        <fullName evidence="2">N-acetyltransferase domain-containing protein</fullName>
    </recommendedName>
</protein>
<proteinExistence type="predicted"/>
<feature type="non-terminal residue" evidence="1">
    <location>
        <position position="229"/>
    </location>
</feature>
<accession>A0A383F0G1</accession>
<gene>
    <name evidence="1" type="ORF">METZ01_LOCUS514722</name>
</gene>
<sequence length="229" mass="25102">GYYRRFGYRDAFVKSECVLTVETSTSSIPTSLSAAHPDDIDSLVGFSTQFCPPGSVSPTRERWDWILRTHHPAGLLKTNPAMLGHTTDDDRLLIDDSGYARVAVGKHKATIYEGGVTAGRETQMLDQLIAMCAGEGVSELVLRLSAENGLIRATGQLPTTTPDDEFQFKVIDLDVLLEAAQPGLESRIERDFPDWRGALLIYTESGCILVSRESGVLQIRTESEGRGAR</sequence>
<reference evidence="1" key="1">
    <citation type="submission" date="2018-05" db="EMBL/GenBank/DDBJ databases">
        <authorList>
            <person name="Lanie J.A."/>
            <person name="Ng W.-L."/>
            <person name="Kazmierczak K.M."/>
            <person name="Andrzejewski T.M."/>
            <person name="Davidsen T.M."/>
            <person name="Wayne K.J."/>
            <person name="Tettelin H."/>
            <person name="Glass J.I."/>
            <person name="Rusch D."/>
            <person name="Podicherti R."/>
            <person name="Tsui H.-C.T."/>
            <person name="Winkler M.E."/>
        </authorList>
    </citation>
    <scope>NUCLEOTIDE SEQUENCE</scope>
</reference>
<feature type="non-terminal residue" evidence="1">
    <location>
        <position position="1"/>
    </location>
</feature>
<evidence type="ECO:0000313" key="1">
    <source>
        <dbReference type="EMBL" id="SVE61868.1"/>
    </source>
</evidence>